<sequence>MCELQVNAACLSVLQSLSGLMMALTLKLQSPKLIVDIKRNAALCARVLGDDIHQFNTSIVLDAFRGMGDFYRKKCRVDMKVHLNIADWGYFVREDTCEALIELNVVLNELIENHTDLQISQVKKIDDLIASFYFLEWLPTDPTKQADPCMSDLINYLQASFTQLSTLPLPIKDAVHFASCIHINKALEQVLVGPTVKKMNLTGMLNFKRNLDALVQYAGTCGVGQLKDCFLPMTQLVDLIVSDDLERLDQTTFKCVPRLLVDYSNRYVCPRSGGKYTHVMPDHVAAVVEKFKETAVSTASSSSMFFKSSKSKAETTVGLKRSVVDAVLRQLKTIGPMHK</sequence>
<dbReference type="PANTHER" id="PTHR12702">
    <property type="entry name" value="SEC15"/>
    <property type="match status" value="1"/>
</dbReference>
<feature type="domain" description="Exocyst complex subunit EXOC6/Sec15 C-terminal" evidence="2">
    <location>
        <begin position="123"/>
        <end position="248"/>
    </location>
</feature>
<evidence type="ECO:0000259" key="2">
    <source>
        <dbReference type="Pfam" id="PF04091"/>
    </source>
</evidence>
<dbReference type="InterPro" id="IPR007225">
    <property type="entry name" value="EXOC6/Sec15"/>
</dbReference>
<dbReference type="PANTHER" id="PTHR12702:SF0">
    <property type="entry name" value="EXOCYST COMPLEX COMPONENT 6"/>
    <property type="match status" value="1"/>
</dbReference>
<dbReference type="AlphaFoldDB" id="A0A3R6WPY3"/>
<organism evidence="3 4">
    <name type="scientific">Aphanomyces invadans</name>
    <dbReference type="NCBI Taxonomy" id="157072"/>
    <lineage>
        <taxon>Eukaryota</taxon>
        <taxon>Sar</taxon>
        <taxon>Stramenopiles</taxon>
        <taxon>Oomycota</taxon>
        <taxon>Saprolegniomycetes</taxon>
        <taxon>Saprolegniales</taxon>
        <taxon>Verrucalvaceae</taxon>
        <taxon>Aphanomyces</taxon>
    </lineage>
</organism>
<dbReference type="GO" id="GO:0000145">
    <property type="term" value="C:exocyst"/>
    <property type="evidence" value="ECO:0007669"/>
    <property type="project" value="TreeGrafter"/>
</dbReference>
<keyword evidence="4" id="KW-1185">Reference proteome</keyword>
<keyword evidence="1" id="KW-0175">Coiled coil</keyword>
<protein>
    <recommendedName>
        <fullName evidence="2">Exocyst complex subunit EXOC6/Sec15 C-terminal domain-containing protein</fullName>
    </recommendedName>
</protein>
<dbReference type="Pfam" id="PF04091">
    <property type="entry name" value="Sec15_C"/>
    <property type="match status" value="1"/>
</dbReference>
<dbReference type="Gene3D" id="1.20.58.670">
    <property type="entry name" value="Dsl1p vesicle tethering complex, Tip20p subunit, domain D"/>
    <property type="match status" value="1"/>
</dbReference>
<dbReference type="Proteomes" id="UP000285060">
    <property type="component" value="Unassembled WGS sequence"/>
</dbReference>
<dbReference type="InterPro" id="IPR042044">
    <property type="entry name" value="EXOC6PINT-1/Sec15/Tip20_C_dom2"/>
</dbReference>
<dbReference type="GO" id="GO:0016020">
    <property type="term" value="C:membrane"/>
    <property type="evidence" value="ECO:0007669"/>
    <property type="project" value="TreeGrafter"/>
</dbReference>
<reference evidence="3 4" key="1">
    <citation type="submission" date="2018-08" db="EMBL/GenBank/DDBJ databases">
        <title>Aphanomyces genome sequencing and annotation.</title>
        <authorList>
            <person name="Minardi D."/>
            <person name="Oidtmann B."/>
            <person name="Van Der Giezen M."/>
            <person name="Studholme D.J."/>
        </authorList>
    </citation>
    <scope>NUCLEOTIDE SEQUENCE [LARGE SCALE GENOMIC DNA]</scope>
    <source>
        <strain evidence="3 4">NJM0002</strain>
    </source>
</reference>
<comment type="caution">
    <text evidence="3">The sequence shown here is derived from an EMBL/GenBank/DDBJ whole genome shotgun (WGS) entry which is preliminary data.</text>
</comment>
<proteinExistence type="predicted"/>
<dbReference type="EMBL" id="QUSY01000159">
    <property type="protein sequence ID" value="RHY32151.1"/>
    <property type="molecule type" value="Genomic_DNA"/>
</dbReference>
<evidence type="ECO:0000256" key="1">
    <source>
        <dbReference type="ARBA" id="ARBA00023054"/>
    </source>
</evidence>
<dbReference type="InterPro" id="IPR046361">
    <property type="entry name" value="EXOC6/Sec15_C"/>
</dbReference>
<evidence type="ECO:0000313" key="4">
    <source>
        <dbReference type="Proteomes" id="UP000285060"/>
    </source>
</evidence>
<dbReference type="VEuPathDB" id="FungiDB:H310_04895"/>
<accession>A0A3R6WPY3</accession>
<gene>
    <name evidence="3" type="ORF">DYB32_002818</name>
</gene>
<dbReference type="GO" id="GO:0006893">
    <property type="term" value="P:Golgi to plasma membrane transport"/>
    <property type="evidence" value="ECO:0007669"/>
    <property type="project" value="TreeGrafter"/>
</dbReference>
<name>A0A3R6WPY3_9STRA</name>
<dbReference type="GO" id="GO:0090522">
    <property type="term" value="P:vesicle tethering involved in exocytosis"/>
    <property type="evidence" value="ECO:0007669"/>
    <property type="project" value="InterPro"/>
</dbReference>
<dbReference type="GO" id="GO:0006886">
    <property type="term" value="P:intracellular protein transport"/>
    <property type="evidence" value="ECO:0007669"/>
    <property type="project" value="InterPro"/>
</dbReference>
<evidence type="ECO:0000313" key="3">
    <source>
        <dbReference type="EMBL" id="RHY32151.1"/>
    </source>
</evidence>